<comment type="catalytic activity">
    <reaction evidence="14">
        <text>L-aspartyl-L-lysine(out) = L-aspartyl-L-lysine(in)</text>
        <dbReference type="Rhea" id="RHEA:79411"/>
        <dbReference type="ChEBI" id="CHEBI:229953"/>
    </reaction>
</comment>
<evidence type="ECO:0000256" key="1">
    <source>
        <dbReference type="ARBA" id="ARBA00004155"/>
    </source>
</evidence>
<evidence type="ECO:0000256" key="2">
    <source>
        <dbReference type="ARBA" id="ARBA00008335"/>
    </source>
</evidence>
<evidence type="ECO:0000256" key="3">
    <source>
        <dbReference type="ARBA" id="ARBA00022448"/>
    </source>
</evidence>
<comment type="catalytic activity">
    <reaction evidence="11">
        <text>L-alpha-aminoacyl-L-histidine(out) = L-alpha-aminoacyl-L-histidine(in)</text>
        <dbReference type="Rhea" id="RHEA:79375"/>
        <dbReference type="ChEBI" id="CHEBI:229967"/>
    </reaction>
</comment>
<evidence type="ECO:0000256" key="16">
    <source>
        <dbReference type="ARBA" id="ARBA00044900"/>
    </source>
</evidence>
<comment type="catalytic activity">
    <reaction evidence="9">
        <text>L-histidyl-glycine(out) = L-histidyl-glycine(in)</text>
        <dbReference type="Rhea" id="RHEA:79395"/>
        <dbReference type="ChEBI" id="CHEBI:229957"/>
    </reaction>
</comment>
<keyword evidence="6 25" id="KW-0472">Membrane</keyword>
<keyword evidence="3" id="KW-0813">Transport</keyword>
<dbReference type="InterPro" id="IPR020846">
    <property type="entry name" value="MFS_dom"/>
</dbReference>
<evidence type="ECO:0000256" key="4">
    <source>
        <dbReference type="ARBA" id="ARBA00022692"/>
    </source>
</evidence>
<name>A0ABQ2WN47_9ALTE</name>
<evidence type="ECO:0000256" key="24">
    <source>
        <dbReference type="ARBA" id="ARBA00046376"/>
    </source>
</evidence>
<dbReference type="SUPFAM" id="SSF103473">
    <property type="entry name" value="MFS general substrate transporter"/>
    <property type="match status" value="1"/>
</dbReference>
<evidence type="ECO:0000313" key="27">
    <source>
        <dbReference type="EMBL" id="GGW59020.1"/>
    </source>
</evidence>
<dbReference type="Pfam" id="PF07690">
    <property type="entry name" value="MFS_1"/>
    <property type="match status" value="1"/>
</dbReference>
<evidence type="ECO:0000256" key="5">
    <source>
        <dbReference type="ARBA" id="ARBA00022989"/>
    </source>
</evidence>
<evidence type="ECO:0000256" key="19">
    <source>
        <dbReference type="ARBA" id="ARBA00044919"/>
    </source>
</evidence>
<dbReference type="PROSITE" id="PS50850">
    <property type="entry name" value="MFS"/>
    <property type="match status" value="1"/>
</dbReference>
<dbReference type="PANTHER" id="PTHR23512">
    <property type="entry name" value="MAJOR FACILITATOR SUPERFAMILY DOMAIN-CONTAINING PROTEIN 1"/>
    <property type="match status" value="1"/>
</dbReference>
<dbReference type="InterPro" id="IPR011701">
    <property type="entry name" value="MFS"/>
</dbReference>
<dbReference type="InterPro" id="IPR052187">
    <property type="entry name" value="MFSD1"/>
</dbReference>
<evidence type="ECO:0000256" key="6">
    <source>
        <dbReference type="ARBA" id="ARBA00023136"/>
    </source>
</evidence>
<comment type="subcellular location">
    <subcellularLocation>
        <location evidence="1">Lysosome membrane</location>
        <topology evidence="1">Multi-pass membrane protein</topology>
    </subcellularLocation>
</comment>
<evidence type="ECO:0000256" key="13">
    <source>
        <dbReference type="ARBA" id="ARBA00044893"/>
    </source>
</evidence>
<evidence type="ECO:0000256" key="18">
    <source>
        <dbReference type="ARBA" id="ARBA00044912"/>
    </source>
</evidence>
<sequence>MLQYSDSSGTVAAEQPRRSATYNEKNAIMSEASLRALPPPTPLYRWLILVFVSLAMFGNYYIYDSLWPIVDLLREQRGFSYQQIGWLSSAYNGAALLVLLAGGYLIDRWGTKRAITLFAVICLFAAVVTAWSPSFEVMLAGRFMLGLGAEPLIVAATTVLAKWFKGKELSFAFGINLSIARLGSTSADWSTGFASPLYANWQDPLWLATAVAGISVTAAILYWILERRAESHYSLGAAEQTEKLEFKNLYSFSPSYWYVVALCVVFYATVFPFRSFAIDYFQQAHGLDRAAAGILSSILPFAAIIATPLFGLWVDRVGKRALFMAAGSLVLLPLFLIVTYAPAGPAVSLTIPFVGSAVVPLTLLLVITVLGIVFSLIPAVMWPSVAYIVNGSRLGSAYALMTFCQQFGWIIVPLTIGYLNDKFAAGPENIDGYTPGMWVYTALASLGLYFSYKLWRTEQGPNSHGLDTITTKSAALQK</sequence>
<feature type="transmembrane region" description="Helical" evidence="25">
    <location>
        <begin position="256"/>
        <end position="278"/>
    </location>
</feature>
<evidence type="ECO:0000256" key="7">
    <source>
        <dbReference type="ARBA" id="ARBA00023228"/>
    </source>
</evidence>
<evidence type="ECO:0000259" key="26">
    <source>
        <dbReference type="PROSITE" id="PS50850"/>
    </source>
</evidence>
<dbReference type="Proteomes" id="UP000634667">
    <property type="component" value="Unassembled WGS sequence"/>
</dbReference>
<evidence type="ECO:0000256" key="8">
    <source>
        <dbReference type="ARBA" id="ARBA00044876"/>
    </source>
</evidence>
<evidence type="ECO:0000256" key="22">
    <source>
        <dbReference type="ARBA" id="ARBA00045018"/>
    </source>
</evidence>
<evidence type="ECO:0000256" key="23">
    <source>
        <dbReference type="ARBA" id="ARBA00045709"/>
    </source>
</evidence>
<feature type="transmembrane region" description="Helical" evidence="25">
    <location>
        <begin position="84"/>
        <end position="106"/>
    </location>
</feature>
<comment type="catalytic activity">
    <reaction evidence="15">
        <text>L-arginyl-L-alpha-amino acid(out) = L-arginyl-L-alpha-amino acid(in)</text>
        <dbReference type="Rhea" id="RHEA:79371"/>
        <dbReference type="ChEBI" id="CHEBI:84315"/>
    </reaction>
</comment>
<comment type="catalytic activity">
    <reaction evidence="20">
        <text>L-lysyl-glycine(out) = L-lysyl-glycine(in)</text>
        <dbReference type="Rhea" id="RHEA:79407"/>
        <dbReference type="ChEBI" id="CHEBI:191202"/>
    </reaction>
</comment>
<feature type="transmembrane region" description="Helical" evidence="25">
    <location>
        <begin position="290"/>
        <end position="314"/>
    </location>
</feature>
<feature type="domain" description="Major facilitator superfamily (MFS) profile" evidence="26">
    <location>
        <begin position="48"/>
        <end position="459"/>
    </location>
</feature>
<protein>
    <recommendedName>
        <fullName evidence="21">Lysosomal dipeptide transporter MFSD1</fullName>
    </recommendedName>
    <alternativeName>
        <fullName evidence="22">Major facilitator superfamily domain-containing protein 1</fullName>
    </alternativeName>
</protein>
<evidence type="ECO:0000313" key="28">
    <source>
        <dbReference type="Proteomes" id="UP000634667"/>
    </source>
</evidence>
<keyword evidence="5 25" id="KW-1133">Transmembrane helix</keyword>
<comment type="catalytic activity">
    <reaction evidence="16">
        <text>L-lysyl-L-lysine(out) = L-lysyl-L-lysine(in)</text>
        <dbReference type="Rhea" id="RHEA:79403"/>
        <dbReference type="ChEBI" id="CHEBI:229956"/>
    </reaction>
</comment>
<comment type="catalytic activity">
    <reaction evidence="10">
        <text>L-alpha-aminoacyl-L-arginine(out) = L-alpha-aminoacyl-L-arginine(in)</text>
        <dbReference type="Rhea" id="RHEA:79367"/>
        <dbReference type="ChEBI" id="CHEBI:229968"/>
    </reaction>
</comment>
<evidence type="ECO:0000256" key="21">
    <source>
        <dbReference type="ARBA" id="ARBA00044985"/>
    </source>
</evidence>
<comment type="catalytic activity">
    <reaction evidence="19">
        <text>L-alanyl-L-lysine(out) = L-alanyl-L-lysine(in)</text>
        <dbReference type="Rhea" id="RHEA:79415"/>
        <dbReference type="ChEBI" id="CHEBI:192470"/>
    </reaction>
</comment>
<comment type="catalytic activity">
    <reaction evidence="8">
        <text>L-lysyl-L-alanine(out) = L-lysyl-L-alanine(in)</text>
        <dbReference type="Rhea" id="RHEA:79399"/>
        <dbReference type="ChEBI" id="CHEBI:229954"/>
    </reaction>
</comment>
<dbReference type="EMBL" id="BMYR01000005">
    <property type="protein sequence ID" value="GGW59020.1"/>
    <property type="molecule type" value="Genomic_DNA"/>
</dbReference>
<feature type="transmembrane region" description="Helical" evidence="25">
    <location>
        <begin position="143"/>
        <end position="164"/>
    </location>
</feature>
<dbReference type="RefSeq" id="WP_229796970.1">
    <property type="nucleotide sequence ID" value="NZ_BMYR01000005.1"/>
</dbReference>
<feature type="transmembrane region" description="Helical" evidence="25">
    <location>
        <begin position="321"/>
        <end position="341"/>
    </location>
</feature>
<keyword evidence="28" id="KW-1185">Reference proteome</keyword>
<proteinExistence type="inferred from homology"/>
<accession>A0ABQ2WN47</accession>
<reference evidence="28" key="1">
    <citation type="journal article" date="2019" name="Int. J. Syst. Evol. Microbiol.">
        <title>The Global Catalogue of Microorganisms (GCM) 10K type strain sequencing project: providing services to taxonomists for standard genome sequencing and annotation.</title>
        <authorList>
            <consortium name="The Broad Institute Genomics Platform"/>
            <consortium name="The Broad Institute Genome Sequencing Center for Infectious Disease"/>
            <person name="Wu L."/>
            <person name="Ma J."/>
        </authorList>
    </citation>
    <scope>NUCLEOTIDE SEQUENCE [LARGE SCALE GENOMIC DNA]</scope>
    <source>
        <strain evidence="28">KCTC 23723</strain>
    </source>
</reference>
<feature type="transmembrane region" description="Helical" evidence="25">
    <location>
        <begin position="397"/>
        <end position="417"/>
    </location>
</feature>
<feature type="transmembrane region" description="Helical" evidence="25">
    <location>
        <begin position="43"/>
        <end position="63"/>
    </location>
</feature>
<keyword evidence="7" id="KW-0458">Lysosome</keyword>
<keyword evidence="4 25" id="KW-0812">Transmembrane</keyword>
<feature type="transmembrane region" description="Helical" evidence="25">
    <location>
        <begin position="361"/>
        <end position="385"/>
    </location>
</feature>
<comment type="subunit">
    <text evidence="24">Homodimer. Interacts with lysosomal protein GLMP (via lumenal domain); the interaction starts while both proteins are still in the endoplasmic reticulum and is required for stabilization of MFSD1 in lysosomes but has no direct effect on its targeting to lysosomes or transporter activity.</text>
</comment>
<evidence type="ECO:0000256" key="15">
    <source>
        <dbReference type="ARBA" id="ARBA00044899"/>
    </source>
</evidence>
<comment type="similarity">
    <text evidence="2">Belongs to the major facilitator superfamily.</text>
</comment>
<dbReference type="InterPro" id="IPR036259">
    <property type="entry name" value="MFS_trans_sf"/>
</dbReference>
<evidence type="ECO:0000256" key="12">
    <source>
        <dbReference type="ARBA" id="ARBA00044891"/>
    </source>
</evidence>
<comment type="catalytic activity">
    <reaction evidence="17">
        <text>L-arginyl-glycine(out) = L-arginyl-glycine(in)</text>
        <dbReference type="Rhea" id="RHEA:79391"/>
        <dbReference type="ChEBI" id="CHEBI:229955"/>
    </reaction>
</comment>
<comment type="caution">
    <text evidence="27">The sequence shown here is derived from an EMBL/GenBank/DDBJ whole genome shotgun (WGS) entry which is preliminary data.</text>
</comment>
<feature type="transmembrane region" description="Helical" evidence="25">
    <location>
        <begin position="112"/>
        <end position="131"/>
    </location>
</feature>
<dbReference type="PANTHER" id="PTHR23512:SF3">
    <property type="entry name" value="MAJOR FACILITATOR SUPERFAMILY DOMAIN-CONTAINING PROTEIN 1"/>
    <property type="match status" value="1"/>
</dbReference>
<evidence type="ECO:0000256" key="9">
    <source>
        <dbReference type="ARBA" id="ARBA00044878"/>
    </source>
</evidence>
<evidence type="ECO:0000256" key="17">
    <source>
        <dbReference type="ARBA" id="ARBA00044903"/>
    </source>
</evidence>
<comment type="function">
    <text evidence="23">Lysosomal dipeptide uniporter that selectively exports lysine, arginine or histidine-containing dipeptides with a net positive charge from the lysosome lumen into the cytosol. Could play a role in a specific type of protein O-glycosylation indirectly regulating macrophages migration and tissue invasion. Also essential for liver homeostasis.</text>
</comment>
<evidence type="ECO:0000256" key="14">
    <source>
        <dbReference type="ARBA" id="ARBA00044898"/>
    </source>
</evidence>
<evidence type="ECO:0000256" key="10">
    <source>
        <dbReference type="ARBA" id="ARBA00044881"/>
    </source>
</evidence>
<comment type="catalytic activity">
    <reaction evidence="12">
        <text>L-lysyl-L-alpha-amino acid(out) = L-lysyl-L-alpha-amino acid(in)</text>
        <dbReference type="Rhea" id="RHEA:79387"/>
        <dbReference type="ChEBI" id="CHEBI:229965"/>
    </reaction>
</comment>
<evidence type="ECO:0000256" key="20">
    <source>
        <dbReference type="ARBA" id="ARBA00044924"/>
    </source>
</evidence>
<feature type="transmembrane region" description="Helical" evidence="25">
    <location>
        <begin position="437"/>
        <end position="455"/>
    </location>
</feature>
<evidence type="ECO:0000256" key="25">
    <source>
        <dbReference type="SAM" id="Phobius"/>
    </source>
</evidence>
<comment type="catalytic activity">
    <reaction evidence="18">
        <text>L-histidyl-L-alpha-amino acid(out) = L-histidyl-L-alpha-amino acid(in)</text>
        <dbReference type="Rhea" id="RHEA:79379"/>
        <dbReference type="ChEBI" id="CHEBI:229964"/>
    </reaction>
</comment>
<comment type="catalytic activity">
    <reaction evidence="13">
        <text>L-alpha-aminoacyl-L-lysine(out) = L-alpha-aminoacyl-L-lysine(in)</text>
        <dbReference type="Rhea" id="RHEA:79383"/>
        <dbReference type="ChEBI" id="CHEBI:229966"/>
    </reaction>
</comment>
<dbReference type="Gene3D" id="1.20.1250.20">
    <property type="entry name" value="MFS general substrate transporter like domains"/>
    <property type="match status" value="2"/>
</dbReference>
<evidence type="ECO:0000256" key="11">
    <source>
        <dbReference type="ARBA" id="ARBA00044884"/>
    </source>
</evidence>
<gene>
    <name evidence="27" type="ORF">GCM10008111_13820</name>
</gene>
<feature type="transmembrane region" description="Helical" evidence="25">
    <location>
        <begin position="205"/>
        <end position="225"/>
    </location>
</feature>
<organism evidence="27 28">
    <name type="scientific">Alishewanella tabrizica</name>
    <dbReference type="NCBI Taxonomy" id="671278"/>
    <lineage>
        <taxon>Bacteria</taxon>
        <taxon>Pseudomonadati</taxon>
        <taxon>Pseudomonadota</taxon>
        <taxon>Gammaproteobacteria</taxon>
        <taxon>Alteromonadales</taxon>
        <taxon>Alteromonadaceae</taxon>
        <taxon>Alishewanella</taxon>
    </lineage>
</organism>